<proteinExistence type="predicted"/>
<evidence type="ECO:0000313" key="2">
    <source>
        <dbReference type="Proteomes" id="UP000518266"/>
    </source>
</evidence>
<dbReference type="AlphaFoldDB" id="A0A7J5XVU9"/>
<evidence type="ECO:0000313" key="1">
    <source>
        <dbReference type="EMBL" id="KAF3841235.1"/>
    </source>
</evidence>
<gene>
    <name evidence="1" type="ORF">F7725_007097</name>
</gene>
<sequence>MTHIGNNHHLLGHDVVQDEGEGHLIVIIQQRVVKHSTVVGGTVFDDNFHGFTELVPRRVESLAHILPQRLQVHGPRDDLIVVLHNLGIHWCVERIRLQGRERRRWSRMSLMTLSSTEDKVTMGSVRLRWMALCERRKEANPLPLDELFAQHDLGALHLDQFLVVVVDDGLLQLLLLLLCHGNRVGRRRVGLIVQWAELVGPHVWPLFEFLGLLLWRSLNLVLLLVSLQPPQLLLNTPPLLPHLFSVLLIEDGKLLSATTKTHNDSCFKFTILSLRPVAAEFRLVTEEVSSSLWELVDKELAADILCSSFLSCSSLSRESWELVFLFCSMFSMFFPISSKSLSSAELLSVSVESTSPDSNTLWWMCNRKKDL</sequence>
<reference evidence="1 2" key="1">
    <citation type="submission" date="2020-03" db="EMBL/GenBank/DDBJ databases">
        <title>Dissostichus mawsoni Genome sequencing and assembly.</title>
        <authorList>
            <person name="Park H."/>
        </authorList>
    </citation>
    <scope>NUCLEOTIDE SEQUENCE [LARGE SCALE GENOMIC DNA]</scope>
    <source>
        <strain evidence="1">DM0001</strain>
        <tissue evidence="1">Muscle</tissue>
    </source>
</reference>
<protein>
    <submittedName>
        <fullName evidence="1">Uncharacterized protein</fullName>
    </submittedName>
</protein>
<keyword evidence="2" id="KW-1185">Reference proteome</keyword>
<dbReference type="EMBL" id="JAAKFY010000020">
    <property type="protein sequence ID" value="KAF3841235.1"/>
    <property type="molecule type" value="Genomic_DNA"/>
</dbReference>
<organism evidence="1 2">
    <name type="scientific">Dissostichus mawsoni</name>
    <name type="common">Antarctic cod</name>
    <dbReference type="NCBI Taxonomy" id="36200"/>
    <lineage>
        <taxon>Eukaryota</taxon>
        <taxon>Metazoa</taxon>
        <taxon>Chordata</taxon>
        <taxon>Craniata</taxon>
        <taxon>Vertebrata</taxon>
        <taxon>Euteleostomi</taxon>
        <taxon>Actinopterygii</taxon>
        <taxon>Neopterygii</taxon>
        <taxon>Teleostei</taxon>
        <taxon>Neoteleostei</taxon>
        <taxon>Acanthomorphata</taxon>
        <taxon>Eupercaria</taxon>
        <taxon>Perciformes</taxon>
        <taxon>Notothenioidei</taxon>
        <taxon>Nototheniidae</taxon>
        <taxon>Dissostichus</taxon>
    </lineage>
</organism>
<accession>A0A7J5XVU9</accession>
<dbReference type="Proteomes" id="UP000518266">
    <property type="component" value="Unassembled WGS sequence"/>
</dbReference>
<feature type="non-terminal residue" evidence="1">
    <location>
        <position position="1"/>
    </location>
</feature>
<comment type="caution">
    <text evidence="1">The sequence shown here is derived from an EMBL/GenBank/DDBJ whole genome shotgun (WGS) entry which is preliminary data.</text>
</comment>
<name>A0A7J5XVU9_DISMA</name>